<dbReference type="PANTHER" id="PTHR32329">
    <property type="entry name" value="BIFUNCTIONAL PROTEIN [INCLUDES 2-HYDROXYACYL-COA DEHYDRATASE (N-TER) AND ITS ACTIVATOR DOMAIN (C_TERM)-RELATED"/>
    <property type="match status" value="1"/>
</dbReference>
<organism evidence="1">
    <name type="scientific">marine sediment metagenome</name>
    <dbReference type="NCBI Taxonomy" id="412755"/>
    <lineage>
        <taxon>unclassified sequences</taxon>
        <taxon>metagenomes</taxon>
        <taxon>ecological metagenomes</taxon>
    </lineage>
</organism>
<proteinExistence type="predicted"/>
<name>X1NYE4_9ZZZZ</name>
<dbReference type="EMBL" id="BARV01041259">
    <property type="protein sequence ID" value="GAI49057.1"/>
    <property type="molecule type" value="Genomic_DNA"/>
</dbReference>
<protein>
    <recommendedName>
        <fullName evidence="2">2-hydroxyglutaryl-CoA dehydratase</fullName>
    </recommendedName>
</protein>
<gene>
    <name evidence="1" type="ORF">S06H3_62528</name>
</gene>
<dbReference type="Gene3D" id="3.30.420.40">
    <property type="match status" value="1"/>
</dbReference>
<sequence>MIELDRLDAYLGDHGSALKRAPRRGRLAQPTLPPPKSPVYEELLTGQAEPVEAYLGVDVGSLSTNVVVMDKQKRILAKEYLMTAGQPLEAVRHGLALAGKKVVGKVKVLGAASTGSGRYLTGDF</sequence>
<feature type="non-terminal residue" evidence="1">
    <location>
        <position position="124"/>
    </location>
</feature>
<dbReference type="InterPro" id="IPR051805">
    <property type="entry name" value="Dehydratase_Activator_Redct"/>
</dbReference>
<comment type="caution">
    <text evidence="1">The sequence shown here is derived from an EMBL/GenBank/DDBJ whole genome shotgun (WGS) entry which is preliminary data.</text>
</comment>
<evidence type="ECO:0000313" key="1">
    <source>
        <dbReference type="EMBL" id="GAI49057.1"/>
    </source>
</evidence>
<dbReference type="PANTHER" id="PTHR32329:SF7">
    <property type="entry name" value="ACTIVATOR OF 2-HYDROXYACYL-COA-HYDRATASE"/>
    <property type="match status" value="1"/>
</dbReference>
<dbReference type="AlphaFoldDB" id="X1NYE4"/>
<evidence type="ECO:0008006" key="2">
    <source>
        <dbReference type="Google" id="ProtNLM"/>
    </source>
</evidence>
<reference evidence="1" key="1">
    <citation type="journal article" date="2014" name="Front. Microbiol.">
        <title>High frequency of phylogenetically diverse reductive dehalogenase-homologous genes in deep subseafloor sedimentary metagenomes.</title>
        <authorList>
            <person name="Kawai M."/>
            <person name="Futagami T."/>
            <person name="Toyoda A."/>
            <person name="Takaki Y."/>
            <person name="Nishi S."/>
            <person name="Hori S."/>
            <person name="Arai W."/>
            <person name="Tsubouchi T."/>
            <person name="Morono Y."/>
            <person name="Uchiyama I."/>
            <person name="Ito T."/>
            <person name="Fujiyama A."/>
            <person name="Inagaki F."/>
            <person name="Takami H."/>
        </authorList>
    </citation>
    <scope>NUCLEOTIDE SEQUENCE</scope>
    <source>
        <strain evidence="1">Expedition CK06-06</strain>
    </source>
</reference>
<accession>X1NYE4</accession>